<dbReference type="PANTHER" id="PTHR45523">
    <property type="entry name" value="TETRATRICOPEPTIDE REPEAT (TPR)-CONTAINING PROTEIN-RELATED"/>
    <property type="match status" value="1"/>
</dbReference>
<keyword evidence="2" id="KW-1185">Reference proteome</keyword>
<protein>
    <submittedName>
        <fullName evidence="1">Uncharacterized protein</fullName>
    </submittedName>
</protein>
<feature type="non-terminal residue" evidence="1">
    <location>
        <position position="1"/>
    </location>
</feature>
<dbReference type="Proteomes" id="UP000030748">
    <property type="component" value="Unassembled WGS sequence"/>
</dbReference>
<dbReference type="AlphaFoldDB" id="A0A022PUD1"/>
<gene>
    <name evidence="1" type="ORF">MIMGU_mgv1a0264941mg</name>
</gene>
<reference evidence="1 2" key="1">
    <citation type="journal article" date="2013" name="Proc. Natl. Acad. Sci. U.S.A.">
        <title>Fine-scale variation in meiotic recombination in Mimulus inferred from population shotgun sequencing.</title>
        <authorList>
            <person name="Hellsten U."/>
            <person name="Wright K.M."/>
            <person name="Jenkins J."/>
            <person name="Shu S."/>
            <person name="Yuan Y."/>
            <person name="Wessler S.R."/>
            <person name="Schmutz J."/>
            <person name="Willis J.H."/>
            <person name="Rokhsar D.S."/>
        </authorList>
    </citation>
    <scope>NUCLEOTIDE SEQUENCE [LARGE SCALE GENOMIC DNA]</scope>
    <source>
        <strain evidence="2">cv. DUN x IM62</strain>
    </source>
</reference>
<dbReference type="PANTHER" id="PTHR45523:SF3">
    <property type="entry name" value="VACUOLAR PROTEIN SORTING-ASSOCIATED PROTEIN 13A"/>
    <property type="match status" value="1"/>
</dbReference>
<evidence type="ECO:0000313" key="2">
    <source>
        <dbReference type="Proteomes" id="UP000030748"/>
    </source>
</evidence>
<accession>A0A022PUD1</accession>
<sequence length="79" mass="9165">AIFFVLNVQLVFCSFNADDEDYKGYEYSLVGQLSEVRVVYLNRFLQEVVGYFMGLVPSNSKDVIQIRDQMTNSGKWLTR</sequence>
<evidence type="ECO:0000313" key="1">
    <source>
        <dbReference type="EMBL" id="EYU17855.1"/>
    </source>
</evidence>
<proteinExistence type="predicted"/>
<organism evidence="1 2">
    <name type="scientific">Erythranthe guttata</name>
    <name type="common">Yellow monkey flower</name>
    <name type="synonym">Mimulus guttatus</name>
    <dbReference type="NCBI Taxonomy" id="4155"/>
    <lineage>
        <taxon>Eukaryota</taxon>
        <taxon>Viridiplantae</taxon>
        <taxon>Streptophyta</taxon>
        <taxon>Embryophyta</taxon>
        <taxon>Tracheophyta</taxon>
        <taxon>Spermatophyta</taxon>
        <taxon>Magnoliopsida</taxon>
        <taxon>eudicotyledons</taxon>
        <taxon>Gunneridae</taxon>
        <taxon>Pentapetalae</taxon>
        <taxon>asterids</taxon>
        <taxon>lamiids</taxon>
        <taxon>Lamiales</taxon>
        <taxon>Phrymaceae</taxon>
        <taxon>Erythranthe</taxon>
    </lineage>
</organism>
<name>A0A022PUD1_ERYGU</name>
<dbReference type="STRING" id="4155.A0A022PUD1"/>
<dbReference type="EMBL" id="KI632352">
    <property type="protein sequence ID" value="EYU17855.1"/>
    <property type="molecule type" value="Genomic_DNA"/>
</dbReference>
<feature type="non-terminal residue" evidence="1">
    <location>
        <position position="79"/>
    </location>
</feature>